<evidence type="ECO:0000259" key="9">
    <source>
        <dbReference type="PROSITE" id="PS50850"/>
    </source>
</evidence>
<evidence type="ECO:0000256" key="4">
    <source>
        <dbReference type="ARBA" id="ARBA00022989"/>
    </source>
</evidence>
<evidence type="ECO:0000256" key="5">
    <source>
        <dbReference type="ARBA" id="ARBA00023136"/>
    </source>
</evidence>
<organism evidence="10 11">
    <name type="scientific">Elliptochloris bilobata</name>
    <dbReference type="NCBI Taxonomy" id="381761"/>
    <lineage>
        <taxon>Eukaryota</taxon>
        <taxon>Viridiplantae</taxon>
        <taxon>Chlorophyta</taxon>
        <taxon>core chlorophytes</taxon>
        <taxon>Trebouxiophyceae</taxon>
        <taxon>Trebouxiophyceae incertae sedis</taxon>
        <taxon>Elliptochloris clade</taxon>
        <taxon>Elliptochloris</taxon>
    </lineage>
</organism>
<gene>
    <name evidence="10" type="ORF">WJX81_004002</name>
</gene>
<feature type="transmembrane region" description="Helical" evidence="8">
    <location>
        <begin position="121"/>
        <end position="140"/>
    </location>
</feature>
<evidence type="ECO:0000256" key="1">
    <source>
        <dbReference type="ARBA" id="ARBA00004141"/>
    </source>
</evidence>
<protein>
    <recommendedName>
        <fullName evidence="9">Major facilitator superfamily (MFS) profile domain-containing protein</fullName>
    </recommendedName>
</protein>
<dbReference type="GO" id="GO:0016020">
    <property type="term" value="C:membrane"/>
    <property type="evidence" value="ECO:0007669"/>
    <property type="project" value="UniProtKB-SubCell"/>
</dbReference>
<dbReference type="EMBL" id="JALJOU010000065">
    <property type="protein sequence ID" value="KAK9826424.1"/>
    <property type="molecule type" value="Genomic_DNA"/>
</dbReference>
<keyword evidence="3 8" id="KW-0812">Transmembrane</keyword>
<feature type="transmembrane region" description="Helical" evidence="8">
    <location>
        <begin position="213"/>
        <end position="239"/>
    </location>
</feature>
<feature type="transmembrane region" description="Helical" evidence="8">
    <location>
        <begin position="52"/>
        <end position="75"/>
    </location>
</feature>
<feature type="transmembrane region" description="Helical" evidence="8">
    <location>
        <begin position="180"/>
        <end position="207"/>
    </location>
</feature>
<feature type="transmembrane region" description="Helical" evidence="8">
    <location>
        <begin position="283"/>
        <end position="301"/>
    </location>
</feature>
<dbReference type="InterPro" id="IPR044770">
    <property type="entry name" value="MFS_spinster-like"/>
</dbReference>
<dbReference type="GO" id="GO:0022857">
    <property type="term" value="F:transmembrane transporter activity"/>
    <property type="evidence" value="ECO:0007669"/>
    <property type="project" value="InterPro"/>
</dbReference>
<keyword evidence="2" id="KW-0813">Transport</keyword>
<name>A0AAW1QY19_9CHLO</name>
<comment type="similarity">
    <text evidence="6">Belongs to the major facilitator superfamily. Spinster (TC 2.A.1.49) family.</text>
</comment>
<evidence type="ECO:0000256" key="6">
    <source>
        <dbReference type="ARBA" id="ARBA00024338"/>
    </source>
</evidence>
<evidence type="ECO:0000313" key="10">
    <source>
        <dbReference type="EMBL" id="KAK9826424.1"/>
    </source>
</evidence>
<proteinExistence type="inferred from homology"/>
<keyword evidence="11" id="KW-1185">Reference proteome</keyword>
<reference evidence="10 11" key="1">
    <citation type="journal article" date="2024" name="Nat. Commun.">
        <title>Phylogenomics reveals the evolutionary origins of lichenization in chlorophyte algae.</title>
        <authorList>
            <person name="Puginier C."/>
            <person name="Libourel C."/>
            <person name="Otte J."/>
            <person name="Skaloud P."/>
            <person name="Haon M."/>
            <person name="Grisel S."/>
            <person name="Petersen M."/>
            <person name="Berrin J.G."/>
            <person name="Delaux P.M."/>
            <person name="Dal Grande F."/>
            <person name="Keller J."/>
        </authorList>
    </citation>
    <scope>NUCLEOTIDE SEQUENCE [LARGE SCALE GENOMIC DNA]</scope>
    <source>
        <strain evidence="10 11">SAG 245.80</strain>
    </source>
</reference>
<dbReference type="SUPFAM" id="SSF103473">
    <property type="entry name" value="MFS general substrate transporter"/>
    <property type="match status" value="1"/>
</dbReference>
<feature type="transmembrane region" description="Helical" evidence="8">
    <location>
        <begin position="371"/>
        <end position="394"/>
    </location>
</feature>
<accession>A0AAW1QY19</accession>
<feature type="transmembrane region" description="Helical" evidence="8">
    <location>
        <begin position="328"/>
        <end position="351"/>
    </location>
</feature>
<feature type="transmembrane region" description="Helical" evidence="8">
    <location>
        <begin position="87"/>
        <end position="109"/>
    </location>
</feature>
<feature type="transmembrane region" description="Helical" evidence="8">
    <location>
        <begin position="251"/>
        <end position="271"/>
    </location>
</feature>
<sequence length="496" mass="51418">MTMWRALVQALASPLSGFLGDSFNRVYIVCAGTVLWGAMTAAIGASHTLPEATAWAAINGAGLALVLPCCQSLVADYFRPEARGSGFACLFTASAIGSMAGGFFATAVSGLHPLGLEGWRFAFYAVALTSAAAATAILALGTDPAPRMPAAASGKGMWAQTAAWAQEVGRSLWEVVRIRTFLVIVLQGIVGGIPWQAMGFITMYLQLLGFSDWLAGLLTALFWGGTIAGNLLGGIVGDLLVRRLPNAGRPLACQLSVASGIPLTLLLLRGLPQADGSASAVDRFAASYAALLFVMGMLVSWPQTNNSAMFAEVVPEALRSRVYAFDRCFEGAVAAFSGPLVGIVAARFGYVDDWEAGGARDPAHYMRNARALGNGLLVSLIAPWALELLAYGLLYGCLPRDKAAAAELELRRAPDSQQRLYGGSEDSDGAERTASGVDGSACTANGHLHANGTANGTAYGNEPAPDQGFAAAGSNLGGAVTKRGPSADLARSRPVP</sequence>
<dbReference type="InterPro" id="IPR036259">
    <property type="entry name" value="MFS_trans_sf"/>
</dbReference>
<dbReference type="InterPro" id="IPR011701">
    <property type="entry name" value="MFS"/>
</dbReference>
<feature type="region of interest" description="Disordered" evidence="7">
    <location>
        <begin position="415"/>
        <end position="496"/>
    </location>
</feature>
<keyword evidence="4 8" id="KW-1133">Transmembrane helix</keyword>
<evidence type="ECO:0000256" key="2">
    <source>
        <dbReference type="ARBA" id="ARBA00022448"/>
    </source>
</evidence>
<comment type="caution">
    <text evidence="10">The sequence shown here is derived from an EMBL/GenBank/DDBJ whole genome shotgun (WGS) entry which is preliminary data.</text>
</comment>
<dbReference type="Pfam" id="PF07690">
    <property type="entry name" value="MFS_1"/>
    <property type="match status" value="1"/>
</dbReference>
<comment type="subcellular location">
    <subcellularLocation>
        <location evidence="1">Membrane</location>
        <topology evidence="1">Multi-pass membrane protein</topology>
    </subcellularLocation>
</comment>
<dbReference type="Proteomes" id="UP001445335">
    <property type="component" value="Unassembled WGS sequence"/>
</dbReference>
<dbReference type="AlphaFoldDB" id="A0AAW1QY19"/>
<keyword evidence="5 8" id="KW-0472">Membrane</keyword>
<evidence type="ECO:0000256" key="7">
    <source>
        <dbReference type="SAM" id="MobiDB-lite"/>
    </source>
</evidence>
<dbReference type="PANTHER" id="PTHR23505">
    <property type="entry name" value="SPINSTER"/>
    <property type="match status" value="1"/>
</dbReference>
<dbReference type="PANTHER" id="PTHR23505:SF52">
    <property type="entry name" value="MAJOR FACILITATOR SUPERFAMILY PROTEIN"/>
    <property type="match status" value="1"/>
</dbReference>
<dbReference type="InterPro" id="IPR020846">
    <property type="entry name" value="MFS_dom"/>
</dbReference>
<dbReference type="PROSITE" id="PS50850">
    <property type="entry name" value="MFS"/>
    <property type="match status" value="1"/>
</dbReference>
<feature type="transmembrane region" description="Helical" evidence="8">
    <location>
        <begin position="26"/>
        <end position="46"/>
    </location>
</feature>
<feature type="domain" description="Major facilitator superfamily (MFS) profile" evidence="9">
    <location>
        <begin position="1"/>
        <end position="402"/>
    </location>
</feature>
<evidence type="ECO:0000256" key="3">
    <source>
        <dbReference type="ARBA" id="ARBA00022692"/>
    </source>
</evidence>
<evidence type="ECO:0000256" key="8">
    <source>
        <dbReference type="SAM" id="Phobius"/>
    </source>
</evidence>
<evidence type="ECO:0000313" key="11">
    <source>
        <dbReference type="Proteomes" id="UP001445335"/>
    </source>
</evidence>
<dbReference type="Gene3D" id="1.20.1250.20">
    <property type="entry name" value="MFS general substrate transporter like domains"/>
    <property type="match status" value="1"/>
</dbReference>